<dbReference type="Proteomes" id="UP000658131">
    <property type="component" value="Unassembled WGS sequence"/>
</dbReference>
<dbReference type="RefSeq" id="WP_262399551.1">
    <property type="nucleotide sequence ID" value="NZ_JACRTB010000008.1"/>
</dbReference>
<dbReference type="Pfam" id="PF13566">
    <property type="entry name" value="DUF4130"/>
    <property type="match status" value="1"/>
</dbReference>
<dbReference type="InterPro" id="IPR025404">
    <property type="entry name" value="DUF4130"/>
</dbReference>
<keyword evidence="3" id="KW-1185">Reference proteome</keyword>
<proteinExistence type="predicted"/>
<feature type="domain" description="DUF4130" evidence="1">
    <location>
        <begin position="87"/>
        <end position="246"/>
    </location>
</feature>
<evidence type="ECO:0000259" key="1">
    <source>
        <dbReference type="Pfam" id="PF13566"/>
    </source>
</evidence>
<name>A0ABR7NHV1_9FIRM</name>
<comment type="caution">
    <text evidence="2">The sequence shown here is derived from an EMBL/GenBank/DDBJ whole genome shotgun (WGS) entry which is preliminary data.</text>
</comment>
<protein>
    <submittedName>
        <fullName evidence="2">TIGR03915 family putative DNA repair protein</fullName>
    </submittedName>
</protein>
<dbReference type="EMBL" id="JACRTB010000008">
    <property type="protein sequence ID" value="MBC8575987.1"/>
    <property type="molecule type" value="Genomic_DNA"/>
</dbReference>
<evidence type="ECO:0000313" key="3">
    <source>
        <dbReference type="Proteomes" id="UP000658131"/>
    </source>
</evidence>
<reference evidence="2 3" key="1">
    <citation type="submission" date="2020-08" db="EMBL/GenBank/DDBJ databases">
        <title>Genome public.</title>
        <authorList>
            <person name="Liu C."/>
            <person name="Sun Q."/>
        </authorList>
    </citation>
    <scope>NUCLEOTIDE SEQUENCE [LARGE SCALE GENOMIC DNA]</scope>
    <source>
        <strain evidence="2 3">BX1</strain>
    </source>
</reference>
<accession>A0ABR7NHV1</accession>
<gene>
    <name evidence="2" type="ORF">H8717_06140</name>
</gene>
<organism evidence="2 3">
    <name type="scientific">Yanshouia hominis</name>
    <dbReference type="NCBI Taxonomy" id="2763673"/>
    <lineage>
        <taxon>Bacteria</taxon>
        <taxon>Bacillati</taxon>
        <taxon>Bacillota</taxon>
        <taxon>Clostridia</taxon>
        <taxon>Eubacteriales</taxon>
        <taxon>Oscillospiraceae</taxon>
        <taxon>Yanshouia</taxon>
    </lineage>
</organism>
<evidence type="ECO:0000313" key="2">
    <source>
        <dbReference type="EMBL" id="MBC8575987.1"/>
    </source>
</evidence>
<dbReference type="InterPro" id="IPR023875">
    <property type="entry name" value="DNA_repair_put"/>
</dbReference>
<dbReference type="NCBIfam" id="TIGR03915">
    <property type="entry name" value="SAM_7_link_chp"/>
    <property type="match status" value="1"/>
</dbReference>
<sequence length="263" mass="29999">MPDRSNVIYRSDGSFDGLLCCVFESFARRELPAAILTVAEEQCSLLPVREIPTDPQKAARVRASIPVKLGSAAGRLIESAFLYGGEGRELAILELMRAGYRLGPRVVSMLDLPEVQTVFSMRRAVENEAHHLTGFVRFSEIRGALVSVIAPRHFVLPLLAEHFCGRFCEERLLLYDRTHRAALFYQPYAAQIREMESFEPAAPDQEELRFRRMWEDYFHATAIVARANPACQMGHMPKRFWAHLTEMQPRTDFRLSSEKALLK</sequence>